<sequence>MKILWNMTWKLEQSRAVLTEQPFPQQQLATKQKAVLFV</sequence>
<dbReference type="AlphaFoldDB" id="A0A0V1CZ05"/>
<comment type="caution">
    <text evidence="1">The sequence shown here is derived from an EMBL/GenBank/DDBJ whole genome shotgun (WGS) entry which is preliminary data.</text>
</comment>
<keyword evidence="2" id="KW-1185">Reference proteome</keyword>
<gene>
    <name evidence="1" type="ORF">T03_2931</name>
</gene>
<organism evidence="1 2">
    <name type="scientific">Trichinella britovi</name>
    <name type="common">Parasitic roundworm</name>
    <dbReference type="NCBI Taxonomy" id="45882"/>
    <lineage>
        <taxon>Eukaryota</taxon>
        <taxon>Metazoa</taxon>
        <taxon>Ecdysozoa</taxon>
        <taxon>Nematoda</taxon>
        <taxon>Enoplea</taxon>
        <taxon>Dorylaimia</taxon>
        <taxon>Trichinellida</taxon>
        <taxon>Trichinellidae</taxon>
        <taxon>Trichinella</taxon>
    </lineage>
</organism>
<evidence type="ECO:0000313" key="1">
    <source>
        <dbReference type="EMBL" id="KRY54422.1"/>
    </source>
</evidence>
<dbReference type="Proteomes" id="UP000054653">
    <property type="component" value="Unassembled WGS sequence"/>
</dbReference>
<evidence type="ECO:0000313" key="2">
    <source>
        <dbReference type="Proteomes" id="UP000054653"/>
    </source>
</evidence>
<dbReference type="EMBL" id="JYDI01000070">
    <property type="protein sequence ID" value="KRY54422.1"/>
    <property type="molecule type" value="Genomic_DNA"/>
</dbReference>
<name>A0A0V1CZ05_TRIBR</name>
<reference evidence="1 2" key="1">
    <citation type="submission" date="2015-01" db="EMBL/GenBank/DDBJ databases">
        <title>Evolution of Trichinella species and genotypes.</title>
        <authorList>
            <person name="Korhonen P.K."/>
            <person name="Edoardo P."/>
            <person name="Giuseppe L.R."/>
            <person name="Gasser R.B."/>
        </authorList>
    </citation>
    <scope>NUCLEOTIDE SEQUENCE [LARGE SCALE GENOMIC DNA]</scope>
    <source>
        <strain evidence="1">ISS120</strain>
    </source>
</reference>
<protein>
    <submittedName>
        <fullName evidence="1">Uncharacterized protein</fullName>
    </submittedName>
</protein>
<proteinExistence type="predicted"/>
<accession>A0A0V1CZ05</accession>